<dbReference type="InterPro" id="IPR042274">
    <property type="entry name" value="YycH/YycI_2"/>
</dbReference>
<feature type="domain" description="Regulatory protein YycH" evidence="2">
    <location>
        <begin position="4"/>
        <end position="444"/>
    </location>
</feature>
<proteinExistence type="predicted"/>
<evidence type="ECO:0000313" key="3">
    <source>
        <dbReference type="EMBL" id="SDH55153.1"/>
    </source>
</evidence>
<dbReference type="EMBL" id="FNDE01000032">
    <property type="protein sequence ID" value="SDH55153.1"/>
    <property type="molecule type" value="Genomic_DNA"/>
</dbReference>
<protein>
    <submittedName>
        <fullName evidence="3">Two-component signal transduction system YycFG, regulatory protein YycH</fullName>
    </submittedName>
</protein>
<evidence type="ECO:0000259" key="2">
    <source>
        <dbReference type="Pfam" id="PF07435"/>
    </source>
</evidence>
<dbReference type="AlphaFoldDB" id="A0A1G8DC13"/>
<dbReference type="RefSeq" id="WP_091260960.1">
    <property type="nucleotide sequence ID" value="NZ_FNDE01000032.1"/>
</dbReference>
<evidence type="ECO:0000313" key="4">
    <source>
        <dbReference type="Proteomes" id="UP000198956"/>
    </source>
</evidence>
<dbReference type="Pfam" id="PF07435">
    <property type="entry name" value="YycH"/>
    <property type="match status" value="1"/>
</dbReference>
<organism evidence="3 4">
    <name type="scientific">Aneurinibacillus thermoaerophilus</name>
    <dbReference type="NCBI Taxonomy" id="143495"/>
    <lineage>
        <taxon>Bacteria</taxon>
        <taxon>Bacillati</taxon>
        <taxon>Bacillota</taxon>
        <taxon>Bacilli</taxon>
        <taxon>Bacillales</taxon>
        <taxon>Paenibacillaceae</taxon>
        <taxon>Aneurinibacillus group</taxon>
        <taxon>Aneurinibacillus</taxon>
    </lineage>
</organism>
<dbReference type="OrthoDB" id="2382185at2"/>
<keyword evidence="1" id="KW-1133">Transmembrane helix</keyword>
<dbReference type="InterPro" id="IPR009996">
    <property type="entry name" value="YycH"/>
</dbReference>
<feature type="transmembrane region" description="Helical" evidence="1">
    <location>
        <begin position="9"/>
        <end position="26"/>
    </location>
</feature>
<keyword evidence="1" id="KW-0472">Membrane</keyword>
<dbReference type="Proteomes" id="UP000198956">
    <property type="component" value="Unassembled WGS sequence"/>
</dbReference>
<name>A0A1G8DC13_ANETH</name>
<dbReference type="CDD" id="cd15787">
    <property type="entry name" value="YycH_N"/>
    <property type="match status" value="1"/>
</dbReference>
<evidence type="ECO:0000256" key="1">
    <source>
        <dbReference type="SAM" id="Phobius"/>
    </source>
</evidence>
<sequence>MNLEKIKTILLTFLIIISLVLSGLLWNSTPQLENLAPSDYVAPPPAGHKYEVTDVIRPTAFILHTGNGRHMKAAVESGTYKKIQYEMDTWYFYDFARTRLTKEEWENIINKKKAVEIVYSHEIPADIMPELFTVRGRGAEEFRSASRILLYESREKNIVNALFISDRDQQVVRAHTSVTVGQMDSILSPNYLTHLPEQMMYRAFVHHREEAIHSNRYAFYQPIYLPKEREKMSRYRYFYQPLTVRQVLEAMFVDVSLTRQVTERDGTTIYTNGSQSVSIPAARNYLLYRYPVHEWEQAETKQANYEALNSALSFVNRHGGWTGRYYLESVDMVEPERERTVTYRFRQYIGAYPLFSDGPDENTISVRVSGGTVSELYYPMRQLDVYFERVPVTVVSGEELIKRLEELGISRQQVVSIELGLCTRPVYDFIEMKPCWTVRMTERPPIYIEADATAFDKRAEGK</sequence>
<keyword evidence="1" id="KW-0812">Transmembrane</keyword>
<reference evidence="3 4" key="1">
    <citation type="submission" date="2016-10" db="EMBL/GenBank/DDBJ databases">
        <authorList>
            <person name="de Groot N.N."/>
        </authorList>
    </citation>
    <scope>NUCLEOTIDE SEQUENCE [LARGE SCALE GENOMIC DNA]</scope>
    <source>
        <strain evidence="3 4">L 420-91</strain>
    </source>
</reference>
<dbReference type="Gene3D" id="3.30.310.160">
    <property type="entry name" value="YycH protein, domain 2"/>
    <property type="match status" value="1"/>
</dbReference>
<gene>
    <name evidence="3" type="ORF">SAMN04489735_10328</name>
</gene>
<accession>A0A1G8DC13</accession>